<gene>
    <name evidence="1" type="ORF">RJT34_14007</name>
</gene>
<accession>A0AAN9JS45</accession>
<name>A0AAN9JS45_CLITE</name>
<reference evidence="1 2" key="1">
    <citation type="submission" date="2024-01" db="EMBL/GenBank/DDBJ databases">
        <title>The genomes of 5 underutilized Papilionoideae crops provide insights into root nodulation and disease resistance.</title>
        <authorList>
            <person name="Yuan L."/>
        </authorList>
    </citation>
    <scope>NUCLEOTIDE SEQUENCE [LARGE SCALE GENOMIC DNA]</scope>
    <source>
        <strain evidence="1">LY-2023</strain>
        <tissue evidence="1">Leaf</tissue>
    </source>
</reference>
<dbReference type="EMBL" id="JAYKXN010000003">
    <property type="protein sequence ID" value="KAK7303106.1"/>
    <property type="molecule type" value="Genomic_DNA"/>
</dbReference>
<dbReference type="AlphaFoldDB" id="A0AAN9JS45"/>
<evidence type="ECO:0000313" key="1">
    <source>
        <dbReference type="EMBL" id="KAK7303106.1"/>
    </source>
</evidence>
<proteinExistence type="predicted"/>
<organism evidence="1 2">
    <name type="scientific">Clitoria ternatea</name>
    <name type="common">Butterfly pea</name>
    <dbReference type="NCBI Taxonomy" id="43366"/>
    <lineage>
        <taxon>Eukaryota</taxon>
        <taxon>Viridiplantae</taxon>
        <taxon>Streptophyta</taxon>
        <taxon>Embryophyta</taxon>
        <taxon>Tracheophyta</taxon>
        <taxon>Spermatophyta</taxon>
        <taxon>Magnoliopsida</taxon>
        <taxon>eudicotyledons</taxon>
        <taxon>Gunneridae</taxon>
        <taxon>Pentapetalae</taxon>
        <taxon>rosids</taxon>
        <taxon>fabids</taxon>
        <taxon>Fabales</taxon>
        <taxon>Fabaceae</taxon>
        <taxon>Papilionoideae</taxon>
        <taxon>50 kb inversion clade</taxon>
        <taxon>NPAAA clade</taxon>
        <taxon>indigoferoid/millettioid clade</taxon>
        <taxon>Phaseoleae</taxon>
        <taxon>Clitoria</taxon>
    </lineage>
</organism>
<comment type="caution">
    <text evidence="1">The sequence shown here is derived from an EMBL/GenBank/DDBJ whole genome shotgun (WGS) entry which is preliminary data.</text>
</comment>
<protein>
    <submittedName>
        <fullName evidence="1">Uncharacterized protein</fullName>
    </submittedName>
</protein>
<keyword evidence="2" id="KW-1185">Reference proteome</keyword>
<sequence length="109" mass="12382">MDESVCFMVVNLDKVTPKARGFLCMILHYWRHLCHTLIKSKKGLTLFSFISLYSCSCSSSLVLKRKTNLIFNLPLPCFLGPLNWDIWSVGANYGFLSSLVKIFDASQLV</sequence>
<evidence type="ECO:0000313" key="2">
    <source>
        <dbReference type="Proteomes" id="UP001359559"/>
    </source>
</evidence>
<dbReference type="Proteomes" id="UP001359559">
    <property type="component" value="Unassembled WGS sequence"/>
</dbReference>